<accession>A0ABS9L1L7</accession>
<gene>
    <name evidence="2" type="ORF">LVY72_00885</name>
</gene>
<evidence type="ECO:0000313" key="2">
    <source>
        <dbReference type="EMBL" id="MCG2620463.1"/>
    </source>
</evidence>
<dbReference type="InterPro" id="IPR036388">
    <property type="entry name" value="WH-like_DNA-bd_sf"/>
</dbReference>
<dbReference type="InterPro" id="IPR051677">
    <property type="entry name" value="AfsR-DnrI-RedD_regulator"/>
</dbReference>
<evidence type="ECO:0000313" key="3">
    <source>
        <dbReference type="Proteomes" id="UP001165368"/>
    </source>
</evidence>
<feature type="domain" description="Bacterial transcriptional activator" evidence="1">
    <location>
        <begin position="114"/>
        <end position="252"/>
    </location>
</feature>
<dbReference type="InterPro" id="IPR005158">
    <property type="entry name" value="BTAD"/>
</dbReference>
<dbReference type="PANTHER" id="PTHR35807">
    <property type="entry name" value="TRANSCRIPTIONAL REGULATOR REDD-RELATED"/>
    <property type="match status" value="1"/>
</dbReference>
<dbReference type="InterPro" id="IPR011990">
    <property type="entry name" value="TPR-like_helical_dom_sf"/>
</dbReference>
<sequence>MEQLETLEREYPQNDERSDAAQAAGWQLQLLGTWNLQLDGRHVRVPRSAQRLITALVLLDARPRAYLSGLLWPDSSDEQAAGNLRNCVWRISHDFPGLLSASKDPLMLSPGVRVDTRLLAASLDADGAFPRPPYAKETIEVLGRAELLPGWYDDWVMHSQERIRELRISALERMAELSLEAGQVATAIDASLAAVAADPLRESAHRLLIQSHLAAGNRASAHRVYGKLQSRLNDELGIPPSPELESLILAPQPPA</sequence>
<dbReference type="Gene3D" id="1.25.40.10">
    <property type="entry name" value="Tetratricopeptide repeat domain"/>
    <property type="match status" value="1"/>
</dbReference>
<dbReference type="Gene3D" id="1.10.10.10">
    <property type="entry name" value="Winged helix-like DNA-binding domain superfamily/Winged helix DNA-binding domain"/>
    <property type="match status" value="1"/>
</dbReference>
<organism evidence="2 3">
    <name type="scientific">Arthrobacter hankyongi</name>
    <dbReference type="NCBI Taxonomy" id="2904801"/>
    <lineage>
        <taxon>Bacteria</taxon>
        <taxon>Bacillati</taxon>
        <taxon>Actinomycetota</taxon>
        <taxon>Actinomycetes</taxon>
        <taxon>Micrococcales</taxon>
        <taxon>Micrococcaceae</taxon>
        <taxon>Arthrobacter</taxon>
    </lineage>
</organism>
<proteinExistence type="predicted"/>
<dbReference type="RefSeq" id="WP_237817565.1">
    <property type="nucleotide sequence ID" value="NZ_JAKLTQ010000001.1"/>
</dbReference>
<evidence type="ECO:0000259" key="1">
    <source>
        <dbReference type="SMART" id="SM01043"/>
    </source>
</evidence>
<protein>
    <recommendedName>
        <fullName evidence="1">Bacterial transcriptional activator domain-containing protein</fullName>
    </recommendedName>
</protein>
<dbReference type="Pfam" id="PF03704">
    <property type="entry name" value="BTAD"/>
    <property type="match status" value="1"/>
</dbReference>
<dbReference type="SUPFAM" id="SSF48452">
    <property type="entry name" value="TPR-like"/>
    <property type="match status" value="1"/>
</dbReference>
<dbReference type="EMBL" id="JAKLTQ010000001">
    <property type="protein sequence ID" value="MCG2620463.1"/>
    <property type="molecule type" value="Genomic_DNA"/>
</dbReference>
<comment type="caution">
    <text evidence="2">The sequence shown here is derived from an EMBL/GenBank/DDBJ whole genome shotgun (WGS) entry which is preliminary data.</text>
</comment>
<dbReference type="SMART" id="SM01043">
    <property type="entry name" value="BTAD"/>
    <property type="match status" value="1"/>
</dbReference>
<dbReference type="Proteomes" id="UP001165368">
    <property type="component" value="Unassembled WGS sequence"/>
</dbReference>
<keyword evidence="3" id="KW-1185">Reference proteome</keyword>
<reference evidence="2" key="1">
    <citation type="submission" date="2022-01" db="EMBL/GenBank/DDBJ databases">
        <authorList>
            <person name="Jo J.-H."/>
            <person name="Im W.-T."/>
        </authorList>
    </citation>
    <scope>NUCLEOTIDE SEQUENCE</scope>
    <source>
        <strain evidence="2">I2-34</strain>
    </source>
</reference>
<name>A0ABS9L1L7_9MICC</name>